<dbReference type="Pfam" id="PF09783">
    <property type="entry name" value="Vac_ImportDeg"/>
    <property type="match status" value="1"/>
</dbReference>
<reference evidence="3" key="1">
    <citation type="submission" date="2015-08" db="EMBL/GenBank/DDBJ databases">
        <authorList>
            <person name="Babu N.S."/>
            <person name="Beckwith C.J."/>
            <person name="Beseler K.G."/>
            <person name="Brison A."/>
            <person name="Carone J.V."/>
            <person name="Caskin T.P."/>
            <person name="Diamond M."/>
            <person name="Durham M.E."/>
            <person name="Foxe J.M."/>
            <person name="Go M."/>
            <person name="Henderson B.A."/>
            <person name="Jones I.B."/>
            <person name="McGettigan J.A."/>
            <person name="Micheletti S.J."/>
            <person name="Nasrallah M.E."/>
            <person name="Ortiz D."/>
            <person name="Piller C.R."/>
            <person name="Privatt S.R."/>
            <person name="Schneider S.L."/>
            <person name="Sharp S."/>
            <person name="Smith T.C."/>
            <person name="Stanton J.D."/>
            <person name="Ullery H.E."/>
            <person name="Wilson R.J."/>
            <person name="Serrano M.G."/>
            <person name="Buck G."/>
            <person name="Lee V."/>
            <person name="Wang Y."/>
            <person name="Carvalho R."/>
            <person name="Voegtly L."/>
            <person name="Shi R."/>
            <person name="Duckworth R."/>
            <person name="Johnson A."/>
            <person name="Loviza R."/>
            <person name="Walstead R."/>
            <person name="Shah Z."/>
            <person name="Kiflezghi M."/>
            <person name="Wade K."/>
            <person name="Ball S.L."/>
            <person name="Bradley K.W."/>
            <person name="Asai D.J."/>
            <person name="Bowman C.A."/>
            <person name="Russell D.A."/>
            <person name="Pope W.H."/>
            <person name="Jacobs-Sera D."/>
            <person name="Hendrix R.W."/>
            <person name="Hatfull G.F."/>
        </authorList>
    </citation>
    <scope>NUCLEOTIDE SEQUENCE</scope>
</reference>
<dbReference type="EMBL" id="GDKF01000788">
    <property type="protein sequence ID" value="JAT77834.1"/>
    <property type="molecule type" value="Transcribed_RNA"/>
</dbReference>
<dbReference type="GO" id="GO:0007039">
    <property type="term" value="P:protein catabolic process in the vacuole"/>
    <property type="evidence" value="ECO:0007669"/>
    <property type="project" value="TreeGrafter"/>
</dbReference>
<dbReference type="GO" id="GO:0006623">
    <property type="term" value="P:protein targeting to vacuole"/>
    <property type="evidence" value="ECO:0007669"/>
    <property type="project" value="TreeGrafter"/>
</dbReference>
<dbReference type="GO" id="GO:0005773">
    <property type="term" value="C:vacuole"/>
    <property type="evidence" value="ECO:0007669"/>
    <property type="project" value="GOC"/>
</dbReference>
<name>A0A1D2AF49_AUXPR</name>
<accession>A0A1D2AF49</accession>
<organism evidence="3">
    <name type="scientific">Auxenochlorella protothecoides</name>
    <name type="common">Green microalga</name>
    <name type="synonym">Chlorella protothecoides</name>
    <dbReference type="NCBI Taxonomy" id="3075"/>
    <lineage>
        <taxon>Eukaryota</taxon>
        <taxon>Viridiplantae</taxon>
        <taxon>Chlorophyta</taxon>
        <taxon>core chlorophytes</taxon>
        <taxon>Trebouxiophyceae</taxon>
        <taxon>Chlorellales</taxon>
        <taxon>Chlorellaceae</taxon>
        <taxon>Auxenochlorella</taxon>
    </lineage>
</organism>
<dbReference type="GO" id="GO:0043161">
    <property type="term" value="P:proteasome-mediated ubiquitin-dependent protein catabolic process"/>
    <property type="evidence" value="ECO:0007669"/>
    <property type="project" value="TreeGrafter"/>
</dbReference>
<gene>
    <name evidence="3" type="ORF">g.13318</name>
</gene>
<dbReference type="PANTHER" id="PTHR14534:SF3">
    <property type="entry name" value="GID COMPLEX SUBUNIT 4 HOMOLOG"/>
    <property type="match status" value="1"/>
</dbReference>
<evidence type="ECO:0000256" key="1">
    <source>
        <dbReference type="ARBA" id="ARBA00061469"/>
    </source>
</evidence>
<proteinExistence type="inferred from homology"/>
<dbReference type="GO" id="GO:0045721">
    <property type="term" value="P:negative regulation of gluconeogenesis"/>
    <property type="evidence" value="ECO:0007669"/>
    <property type="project" value="TreeGrafter"/>
</dbReference>
<dbReference type="PANTHER" id="PTHR14534">
    <property type="entry name" value="VACUOLAR IMPORT AND DEGRADATION PROTEIN 24"/>
    <property type="match status" value="1"/>
</dbReference>
<dbReference type="AlphaFoldDB" id="A0A1D2AF49"/>
<protein>
    <submittedName>
        <fullName evidence="3">Uncharacterized protein</fullName>
    </submittedName>
</protein>
<dbReference type="GO" id="GO:0034657">
    <property type="term" value="C:GID complex"/>
    <property type="evidence" value="ECO:0007669"/>
    <property type="project" value="TreeGrafter"/>
</dbReference>
<feature type="region of interest" description="Disordered" evidence="2">
    <location>
        <begin position="32"/>
        <end position="55"/>
    </location>
</feature>
<evidence type="ECO:0000256" key="2">
    <source>
        <dbReference type="SAM" id="MobiDB-lite"/>
    </source>
</evidence>
<sequence length="338" mass="37737">VLHSYLTDRHKGTQGFQQKNRGILEADRVSLPQAGRRGSQGRPGNLETCSSMQTGQQPSIVGVRRALQGQLRLLQTELRGRERQSGATELAEVDVILAGGEETPLLFQRQLNRVLGSFPFPSPGFWVSDRATGTTLSPAQQQGFKAPPEPCAFLQLGQRFEGRQRVKHGSKGEHWNVTVTIQGVTHAMGRLCGTLEAYNIPDSERPVTTFFEGEIVDNVNHTFFTSEYGACIESDLRHWSRFKTFQALRREVMASGGRHSGLARHRHVYMRWKERFFVEGCECRLTIAGFYYLCLDRITGAIEGLYFDPSSTPDQQLTLEPQQAAGDEGLAFGHVDIA</sequence>
<evidence type="ECO:0000313" key="3">
    <source>
        <dbReference type="EMBL" id="JAT77834.1"/>
    </source>
</evidence>
<feature type="non-terminal residue" evidence="3">
    <location>
        <position position="1"/>
    </location>
</feature>
<dbReference type="InterPro" id="IPR018618">
    <property type="entry name" value="GID4/10-like"/>
</dbReference>
<comment type="similarity">
    <text evidence="1">Belongs to the GID4/VID24 family.</text>
</comment>